<feature type="region of interest" description="Disordered" evidence="1">
    <location>
        <begin position="146"/>
        <end position="169"/>
    </location>
</feature>
<organism evidence="2 3">
    <name type="scientific">Phrynocephalus forsythii</name>
    <dbReference type="NCBI Taxonomy" id="171643"/>
    <lineage>
        <taxon>Eukaryota</taxon>
        <taxon>Metazoa</taxon>
        <taxon>Chordata</taxon>
        <taxon>Craniata</taxon>
        <taxon>Vertebrata</taxon>
        <taxon>Euteleostomi</taxon>
        <taxon>Lepidosauria</taxon>
        <taxon>Squamata</taxon>
        <taxon>Bifurcata</taxon>
        <taxon>Unidentata</taxon>
        <taxon>Episquamata</taxon>
        <taxon>Toxicofera</taxon>
        <taxon>Iguania</taxon>
        <taxon>Acrodonta</taxon>
        <taxon>Agamidae</taxon>
        <taxon>Agaminae</taxon>
        <taxon>Phrynocephalus</taxon>
    </lineage>
</organism>
<evidence type="ECO:0008006" key="4">
    <source>
        <dbReference type="Google" id="ProtNLM"/>
    </source>
</evidence>
<dbReference type="AlphaFoldDB" id="A0A9Q1B4M0"/>
<proteinExistence type="predicted"/>
<evidence type="ECO:0000313" key="2">
    <source>
        <dbReference type="EMBL" id="KAJ7335355.1"/>
    </source>
</evidence>
<evidence type="ECO:0000313" key="3">
    <source>
        <dbReference type="Proteomes" id="UP001142489"/>
    </source>
</evidence>
<dbReference type="Gene3D" id="3.40.50.1110">
    <property type="entry name" value="SGNH hydrolase"/>
    <property type="match status" value="1"/>
</dbReference>
<protein>
    <recommendedName>
        <fullName evidence="4">SGNH hydrolase-type esterase domain-containing protein</fullName>
    </recommendedName>
</protein>
<sequence>MEVKCLPRIYMQCGQIRLDIIFVLVLITGPAEEVCIVGHSIVHWAGNWAARSPAGEHLGLAQAAEISWLGKRGMRWNQLRPTIWRRIRVQGPPNALILQLGENDLTEQKAVDLILSMKASLEFLHDSFPDMAILWSDLLQRSSWRGTRSPRGGGEGPQESHHSHWETSAARGPTISHHISFRNEDLFRADGVHLSNAGTERWLVSIKAAIGKWLEPGRS</sequence>
<dbReference type="Proteomes" id="UP001142489">
    <property type="component" value="Unassembled WGS sequence"/>
</dbReference>
<name>A0A9Q1B4M0_9SAUR</name>
<dbReference type="SUPFAM" id="SSF52266">
    <property type="entry name" value="SGNH hydrolase"/>
    <property type="match status" value="1"/>
</dbReference>
<gene>
    <name evidence="2" type="ORF">JRQ81_013296</name>
</gene>
<dbReference type="InterPro" id="IPR036514">
    <property type="entry name" value="SGNH_hydro_sf"/>
</dbReference>
<comment type="caution">
    <text evidence="2">The sequence shown here is derived from an EMBL/GenBank/DDBJ whole genome shotgun (WGS) entry which is preliminary data.</text>
</comment>
<dbReference type="OrthoDB" id="9049790at2759"/>
<reference evidence="2" key="1">
    <citation type="journal article" date="2023" name="DNA Res.">
        <title>Chromosome-level genome assembly of Phrynocephalus forsythii using third-generation DNA sequencing and Hi-C analysis.</title>
        <authorList>
            <person name="Qi Y."/>
            <person name="Zhao W."/>
            <person name="Zhao Y."/>
            <person name="Niu C."/>
            <person name="Cao S."/>
            <person name="Zhang Y."/>
        </authorList>
    </citation>
    <scope>NUCLEOTIDE SEQUENCE</scope>
    <source>
        <tissue evidence="2">Muscle</tissue>
    </source>
</reference>
<dbReference type="EMBL" id="JAPFRF010000004">
    <property type="protein sequence ID" value="KAJ7335355.1"/>
    <property type="molecule type" value="Genomic_DNA"/>
</dbReference>
<evidence type="ECO:0000256" key="1">
    <source>
        <dbReference type="SAM" id="MobiDB-lite"/>
    </source>
</evidence>
<keyword evidence="3" id="KW-1185">Reference proteome</keyword>
<accession>A0A9Q1B4M0</accession>